<feature type="compositionally biased region" description="Basic and acidic residues" evidence="1">
    <location>
        <begin position="27"/>
        <end position="40"/>
    </location>
</feature>
<evidence type="ECO:0000256" key="1">
    <source>
        <dbReference type="SAM" id="MobiDB-lite"/>
    </source>
</evidence>
<feature type="compositionally biased region" description="Basic and acidic residues" evidence="1">
    <location>
        <begin position="156"/>
        <end position="175"/>
    </location>
</feature>
<dbReference type="Proteomes" id="UP001230504">
    <property type="component" value="Unassembled WGS sequence"/>
</dbReference>
<feature type="region of interest" description="Disordered" evidence="1">
    <location>
        <begin position="65"/>
        <end position="103"/>
    </location>
</feature>
<feature type="region of interest" description="Disordered" evidence="1">
    <location>
        <begin position="1"/>
        <end position="40"/>
    </location>
</feature>
<dbReference type="RefSeq" id="XP_060417909.1">
    <property type="nucleotide sequence ID" value="XM_060563287.1"/>
</dbReference>
<keyword evidence="3" id="KW-1185">Reference proteome</keyword>
<gene>
    <name evidence="2" type="ORF">LY79DRAFT_666846</name>
</gene>
<protein>
    <submittedName>
        <fullName evidence="2">Uncharacterized protein</fullName>
    </submittedName>
</protein>
<dbReference type="GeneID" id="85447527"/>
<accession>A0AAD8VA53</accession>
<evidence type="ECO:0000313" key="3">
    <source>
        <dbReference type="Proteomes" id="UP001230504"/>
    </source>
</evidence>
<feature type="compositionally biased region" description="Basic and acidic residues" evidence="1">
    <location>
        <begin position="72"/>
        <end position="85"/>
    </location>
</feature>
<dbReference type="EMBL" id="JAHLJV010000009">
    <property type="protein sequence ID" value="KAK1597095.1"/>
    <property type="molecule type" value="Genomic_DNA"/>
</dbReference>
<proteinExistence type="predicted"/>
<dbReference type="AlphaFoldDB" id="A0AAD8VA53"/>
<evidence type="ECO:0000313" key="2">
    <source>
        <dbReference type="EMBL" id="KAK1597095.1"/>
    </source>
</evidence>
<reference evidence="2" key="1">
    <citation type="submission" date="2021-06" db="EMBL/GenBank/DDBJ databases">
        <title>Comparative genomics, transcriptomics and evolutionary studies reveal genomic signatures of adaptation to plant cell wall in hemibiotrophic fungi.</title>
        <authorList>
            <consortium name="DOE Joint Genome Institute"/>
            <person name="Baroncelli R."/>
            <person name="Diaz J.F."/>
            <person name="Benocci T."/>
            <person name="Peng M."/>
            <person name="Battaglia E."/>
            <person name="Haridas S."/>
            <person name="Andreopoulos W."/>
            <person name="Labutti K."/>
            <person name="Pangilinan J."/>
            <person name="Floch G.L."/>
            <person name="Makela M.R."/>
            <person name="Henrissat B."/>
            <person name="Grigoriev I.V."/>
            <person name="Crouch J.A."/>
            <person name="De Vries R.P."/>
            <person name="Sukno S.A."/>
            <person name="Thon M.R."/>
        </authorList>
    </citation>
    <scope>NUCLEOTIDE SEQUENCE</scope>
    <source>
        <strain evidence="2">CBS 125086</strain>
    </source>
</reference>
<organism evidence="2 3">
    <name type="scientific">Colletotrichum navitas</name>
    <dbReference type="NCBI Taxonomy" id="681940"/>
    <lineage>
        <taxon>Eukaryota</taxon>
        <taxon>Fungi</taxon>
        <taxon>Dikarya</taxon>
        <taxon>Ascomycota</taxon>
        <taxon>Pezizomycotina</taxon>
        <taxon>Sordariomycetes</taxon>
        <taxon>Hypocreomycetidae</taxon>
        <taxon>Glomerellales</taxon>
        <taxon>Glomerellaceae</taxon>
        <taxon>Colletotrichum</taxon>
        <taxon>Colletotrichum graminicola species complex</taxon>
    </lineage>
</organism>
<comment type="caution">
    <text evidence="2">The sequence shown here is derived from an EMBL/GenBank/DDBJ whole genome shotgun (WGS) entry which is preliminary data.</text>
</comment>
<sequence>MDGLIRTLTGSRDTGPSPNRTSRNRSRYGDKRNGGGENHHGQMEIILEALARGLVAYAVKKYMKKLGGDGGSDDKDGRHYNDRRLSARGNSNHGSDERARGGVPNMDMEMLEHLGKNILSKAVDRFGAGGGGADEEDEREGMRASAKSRGRGRRAYSQDRYAHSRERSQDRSPERPHRRGHRGGGGGGGGSGGKDEDRQRRRRYSPRDGYSSPSRYRRDADGDDDDNAHRRRRRHGTDYAPLVESLETLSNTIVSLNERQPGHADCEFYEAFAERSGKAQEAIEAVLARLREREERRQERRGRWRT</sequence>
<name>A0AAD8VA53_9PEZI</name>
<feature type="compositionally biased region" description="Gly residues" evidence="1">
    <location>
        <begin position="183"/>
        <end position="192"/>
    </location>
</feature>
<feature type="region of interest" description="Disordered" evidence="1">
    <location>
        <begin position="128"/>
        <end position="239"/>
    </location>
</feature>